<dbReference type="Pfam" id="PF13238">
    <property type="entry name" value="AAA_18"/>
    <property type="match status" value="1"/>
</dbReference>
<dbReference type="Proteomes" id="UP000215633">
    <property type="component" value="Unassembled WGS sequence"/>
</dbReference>
<keyword evidence="2" id="KW-0418">Kinase</keyword>
<keyword evidence="1" id="KW-0472">Membrane</keyword>
<keyword evidence="1" id="KW-0812">Transmembrane</keyword>
<dbReference type="EMBL" id="NEVT01000007">
    <property type="protein sequence ID" value="OZI73858.1"/>
    <property type="molecule type" value="Genomic_DNA"/>
</dbReference>
<accession>A0A261VI73</accession>
<dbReference type="Gene3D" id="3.40.50.300">
    <property type="entry name" value="P-loop containing nucleotide triphosphate hydrolases"/>
    <property type="match status" value="1"/>
</dbReference>
<organism evidence="2 3">
    <name type="scientific">Bordetella genomosp. 2</name>
    <dbReference type="NCBI Taxonomy" id="1983456"/>
    <lineage>
        <taxon>Bacteria</taxon>
        <taxon>Pseudomonadati</taxon>
        <taxon>Pseudomonadota</taxon>
        <taxon>Betaproteobacteria</taxon>
        <taxon>Burkholderiales</taxon>
        <taxon>Alcaligenaceae</taxon>
        <taxon>Bordetella</taxon>
    </lineage>
</organism>
<keyword evidence="3" id="KW-1185">Reference proteome</keyword>
<sequence length="188" mass="20128">MLERRSWVNIGRGGEILILTGPPGAGKTTTAAALAASGGSPKVHLHADDFWHFIKHGAIEPYLPEAHSQNAVVLDVLANAAASYARGGYFVIVDGIVGPWFLAAFAAISLPVHYIVLRPPLRAAIERCRTRGGQTLSDPGPITALHQQFCALGPLERYVLATAGQDREDVLARVTAALDSDEFRLARQ</sequence>
<keyword evidence="1" id="KW-1133">Transmembrane helix</keyword>
<dbReference type="AlphaFoldDB" id="A0A261VI73"/>
<reference evidence="3" key="1">
    <citation type="submission" date="2017-05" db="EMBL/GenBank/DDBJ databases">
        <title>Complete and WGS of Bordetella genogroups.</title>
        <authorList>
            <person name="Spilker T."/>
            <person name="Lipuma J."/>
        </authorList>
    </citation>
    <scope>NUCLEOTIDE SEQUENCE [LARGE SCALE GENOMIC DNA]</scope>
    <source>
        <strain evidence="3">AU8256</strain>
    </source>
</reference>
<protein>
    <submittedName>
        <fullName evidence="2">Shikimate kinase</fullName>
    </submittedName>
</protein>
<dbReference type="InterPro" id="IPR027417">
    <property type="entry name" value="P-loop_NTPase"/>
</dbReference>
<dbReference type="GO" id="GO:0016301">
    <property type="term" value="F:kinase activity"/>
    <property type="evidence" value="ECO:0007669"/>
    <property type="project" value="UniProtKB-KW"/>
</dbReference>
<keyword evidence="2" id="KW-0808">Transferase</keyword>
<dbReference type="SUPFAM" id="SSF52540">
    <property type="entry name" value="P-loop containing nucleoside triphosphate hydrolases"/>
    <property type="match status" value="1"/>
</dbReference>
<evidence type="ECO:0000256" key="1">
    <source>
        <dbReference type="SAM" id="Phobius"/>
    </source>
</evidence>
<evidence type="ECO:0000313" key="3">
    <source>
        <dbReference type="Proteomes" id="UP000215633"/>
    </source>
</evidence>
<feature type="transmembrane region" description="Helical" evidence="1">
    <location>
        <begin position="96"/>
        <end position="117"/>
    </location>
</feature>
<evidence type="ECO:0000313" key="2">
    <source>
        <dbReference type="EMBL" id="OZI73858.1"/>
    </source>
</evidence>
<proteinExistence type="predicted"/>
<gene>
    <name evidence="2" type="ORF">CAL24_18660</name>
</gene>
<name>A0A261VI73_9BORD</name>
<comment type="caution">
    <text evidence="2">The sequence shown here is derived from an EMBL/GenBank/DDBJ whole genome shotgun (WGS) entry which is preliminary data.</text>
</comment>